<feature type="binding site" evidence="11">
    <location>
        <position position="135"/>
    </location>
    <ligand>
        <name>Zn(2+)</name>
        <dbReference type="ChEBI" id="CHEBI:29105"/>
    </ligand>
</feature>
<dbReference type="GO" id="GO:0004818">
    <property type="term" value="F:glutamate-tRNA ligase activity"/>
    <property type="evidence" value="ECO:0007669"/>
    <property type="project" value="UniProtKB-UniRule"/>
</dbReference>
<comment type="cofactor">
    <cofactor evidence="11">
        <name>Zn(2+)</name>
        <dbReference type="ChEBI" id="CHEBI:29105"/>
    </cofactor>
    <text evidence="11">Binds 1 zinc ion per subunit.</text>
</comment>
<evidence type="ECO:0000256" key="1">
    <source>
        <dbReference type="ARBA" id="ARBA00004496"/>
    </source>
</evidence>
<dbReference type="NCBIfam" id="TIGR00464">
    <property type="entry name" value="gltX_bact"/>
    <property type="match status" value="1"/>
</dbReference>
<evidence type="ECO:0000256" key="7">
    <source>
        <dbReference type="ARBA" id="ARBA00022840"/>
    </source>
</evidence>
<name>A0A8D5A246_9FIRM</name>
<comment type="subcellular location">
    <subcellularLocation>
        <location evidence="1 11">Cytoplasm</location>
    </subcellularLocation>
</comment>
<feature type="domain" description="Aminoacyl-tRNA synthetase class I anticodon-binding" evidence="13">
    <location>
        <begin position="334"/>
        <end position="482"/>
    </location>
</feature>
<dbReference type="Gene3D" id="3.40.50.620">
    <property type="entry name" value="HUPs"/>
    <property type="match status" value="1"/>
</dbReference>
<dbReference type="InterPro" id="IPR020751">
    <property type="entry name" value="aa-tRNA-synth_I_codon-bd_sub2"/>
</dbReference>
<keyword evidence="4 11" id="KW-0963">Cytoplasm</keyword>
<keyword evidence="11" id="KW-0862">Zinc</keyword>
<feature type="binding site" evidence="11">
    <location>
        <position position="108"/>
    </location>
    <ligand>
        <name>Zn(2+)</name>
        <dbReference type="ChEBI" id="CHEBI:29105"/>
    </ligand>
</feature>
<protein>
    <recommendedName>
        <fullName evidence="11">Glutamate--tRNA ligase</fullName>
        <ecNumber evidence="11">6.1.1.17</ecNumber>
    </recommendedName>
    <alternativeName>
        <fullName evidence="11">Glutamyl-tRNA synthetase</fullName>
        <shortName evidence="11">GluRS</shortName>
    </alternativeName>
</protein>
<feature type="short sequence motif" description="'HIGH' region" evidence="11">
    <location>
        <begin position="11"/>
        <end position="21"/>
    </location>
</feature>
<dbReference type="GO" id="GO:0006424">
    <property type="term" value="P:glutamyl-tRNA aminoacylation"/>
    <property type="evidence" value="ECO:0007669"/>
    <property type="project" value="UniProtKB-UniRule"/>
</dbReference>
<dbReference type="Pfam" id="PF19269">
    <property type="entry name" value="Anticodon_2"/>
    <property type="match status" value="1"/>
</dbReference>
<dbReference type="InterPro" id="IPR001412">
    <property type="entry name" value="aa-tRNA-synth_I_CS"/>
</dbReference>
<dbReference type="InterPro" id="IPR004527">
    <property type="entry name" value="Glu-tRNA-ligase_bac/mito"/>
</dbReference>
<evidence type="ECO:0000256" key="3">
    <source>
        <dbReference type="ARBA" id="ARBA00011245"/>
    </source>
</evidence>
<evidence type="ECO:0000256" key="4">
    <source>
        <dbReference type="ARBA" id="ARBA00022490"/>
    </source>
</evidence>
<dbReference type="OrthoDB" id="9801560at2"/>
<dbReference type="InterPro" id="IPR033910">
    <property type="entry name" value="GluRS_core"/>
</dbReference>
<dbReference type="KEGG" id="dho:Dia5BBH33_08260"/>
<dbReference type="FunFam" id="3.40.50.620:FF:000007">
    <property type="entry name" value="Glutamate--tRNA ligase"/>
    <property type="match status" value="1"/>
</dbReference>
<dbReference type="Pfam" id="PF00749">
    <property type="entry name" value="tRNA-synt_1c"/>
    <property type="match status" value="1"/>
</dbReference>
<dbReference type="GeneID" id="92716047"/>
<sequence length="489" mass="55521">MEKKVKVRFAPSPTGPFHIGGARSALFNWLYAHHMNGTFLVRIEDTDLKRSTKESEENIKDSLKWLGLNWDEGIDVGGDNGPYRQTERLDIYNAEVKKLIDEGKAYYCYCTEEELEESRKEQIAAGKTPVYDGHCEHLTQEQIDQYKAEGRKPVVRLKVRKDGVFAFDDMVRGHVEFQASGIGDFIIVKSDGIPVYNFAVVIDDAKMGITHVIRAEEHLSNTPRQLAIYEALGYEVPKFGHISLILGADHKKMSKRHGATSVTEYRNMGYLPQAMFNYLALLGWAPQGEQEIFSVDELVKQFSMNRVSSNDAVFDIEKLNWINFQYMKQLTPDQLLELTLPFIEKAGYVQEPIDADKKEWLKAVVWYVRDHLYYGAQAPENVKVFFEDLPALQDPELLAVMKAETSALIIKSFAEELKKLESFDADSIKSCFTRLMKETKVKGKAAFEPVRIALTGVTHGPGLYDMIALFGKEKAVKLLEDALAYCSDN</sequence>
<dbReference type="AlphaFoldDB" id="A0A8D5A246"/>
<feature type="binding site" evidence="11">
    <location>
        <position position="110"/>
    </location>
    <ligand>
        <name>Zn(2+)</name>
        <dbReference type="ChEBI" id="CHEBI:29105"/>
    </ligand>
</feature>
<dbReference type="SUPFAM" id="SSF52374">
    <property type="entry name" value="Nucleotidylyl transferase"/>
    <property type="match status" value="1"/>
</dbReference>
<comment type="catalytic activity">
    <reaction evidence="10 11">
        <text>tRNA(Glu) + L-glutamate + ATP = L-glutamyl-tRNA(Glu) + AMP + diphosphate</text>
        <dbReference type="Rhea" id="RHEA:23540"/>
        <dbReference type="Rhea" id="RHEA-COMP:9663"/>
        <dbReference type="Rhea" id="RHEA-COMP:9680"/>
        <dbReference type="ChEBI" id="CHEBI:29985"/>
        <dbReference type="ChEBI" id="CHEBI:30616"/>
        <dbReference type="ChEBI" id="CHEBI:33019"/>
        <dbReference type="ChEBI" id="CHEBI:78442"/>
        <dbReference type="ChEBI" id="CHEBI:78520"/>
        <dbReference type="ChEBI" id="CHEBI:456215"/>
        <dbReference type="EC" id="6.1.1.17"/>
    </reaction>
</comment>
<dbReference type="PANTHER" id="PTHR43311:SF2">
    <property type="entry name" value="GLUTAMATE--TRNA LIGASE, MITOCHONDRIAL-RELATED"/>
    <property type="match status" value="1"/>
</dbReference>
<dbReference type="GO" id="GO:0005829">
    <property type="term" value="C:cytosol"/>
    <property type="evidence" value="ECO:0007669"/>
    <property type="project" value="TreeGrafter"/>
</dbReference>
<dbReference type="GO" id="GO:0005524">
    <property type="term" value="F:ATP binding"/>
    <property type="evidence" value="ECO:0007669"/>
    <property type="project" value="UniProtKB-UniRule"/>
</dbReference>
<comment type="function">
    <text evidence="11">Catalyzes the attachment of glutamate to tRNA(Glu) in a two-step reaction: glutamate is first activated by ATP to form Glu-AMP and then transferred to the acceptor end of tRNA(Glu).</text>
</comment>
<evidence type="ECO:0000313" key="15">
    <source>
        <dbReference type="Proteomes" id="UP000320585"/>
    </source>
</evidence>
<dbReference type="EMBL" id="AP019697">
    <property type="protein sequence ID" value="BBK24891.1"/>
    <property type="molecule type" value="Genomic_DNA"/>
</dbReference>
<keyword evidence="7 11" id="KW-0067">ATP-binding</keyword>
<dbReference type="InterPro" id="IPR045462">
    <property type="entry name" value="aa-tRNA-synth_I_cd-bd"/>
</dbReference>
<evidence type="ECO:0000256" key="6">
    <source>
        <dbReference type="ARBA" id="ARBA00022741"/>
    </source>
</evidence>
<feature type="short sequence motif" description="'KMSKS' region" evidence="11">
    <location>
        <begin position="252"/>
        <end position="256"/>
    </location>
</feature>
<dbReference type="InterPro" id="IPR000924">
    <property type="entry name" value="Glu/Gln-tRNA-synth"/>
</dbReference>
<keyword evidence="11" id="KW-0479">Metal-binding</keyword>
<feature type="binding site" evidence="11">
    <location>
        <position position="137"/>
    </location>
    <ligand>
        <name>Zn(2+)</name>
        <dbReference type="ChEBI" id="CHEBI:29105"/>
    </ligand>
</feature>
<gene>
    <name evidence="11" type="primary">gltX</name>
    <name evidence="14" type="ORF">Dia5BBH33_08260</name>
</gene>
<evidence type="ECO:0000259" key="12">
    <source>
        <dbReference type="Pfam" id="PF00749"/>
    </source>
</evidence>
<comment type="similarity">
    <text evidence="2 11">Belongs to the class-I aminoacyl-tRNA synthetase family. Glutamate--tRNA ligase type 1 subfamily.</text>
</comment>
<proteinExistence type="inferred from homology"/>
<dbReference type="InterPro" id="IPR008925">
    <property type="entry name" value="aa_tRNA-synth_I_cd-bd_sf"/>
</dbReference>
<dbReference type="CDD" id="cd00808">
    <property type="entry name" value="GluRS_core"/>
    <property type="match status" value="1"/>
</dbReference>
<reference evidence="15" key="1">
    <citation type="submission" date="2019-05" db="EMBL/GenBank/DDBJ databases">
        <title>Complete genome sequencing of Dialister sp. strain 5BBH33.</title>
        <authorList>
            <person name="Sakamoto M."/>
            <person name="Murakami T."/>
            <person name="Mori H."/>
        </authorList>
    </citation>
    <scope>NUCLEOTIDE SEQUENCE [LARGE SCALE GENOMIC DNA]</scope>
    <source>
        <strain evidence="15">5BBH33</strain>
    </source>
</reference>
<dbReference type="SUPFAM" id="SSF48163">
    <property type="entry name" value="An anticodon-binding domain of class I aminoacyl-tRNA synthetases"/>
    <property type="match status" value="1"/>
</dbReference>
<dbReference type="PANTHER" id="PTHR43311">
    <property type="entry name" value="GLUTAMATE--TRNA LIGASE"/>
    <property type="match status" value="1"/>
</dbReference>
<keyword evidence="9 11" id="KW-0030">Aminoacyl-tRNA synthetase</keyword>
<evidence type="ECO:0000256" key="10">
    <source>
        <dbReference type="ARBA" id="ARBA00048351"/>
    </source>
</evidence>
<dbReference type="PRINTS" id="PR00987">
    <property type="entry name" value="TRNASYNTHGLU"/>
</dbReference>
<accession>A0A8D5A246</accession>
<dbReference type="InterPro" id="IPR049940">
    <property type="entry name" value="GluQ/Sye"/>
</dbReference>
<organism evidence="14 15">
    <name type="scientific">Dialister hominis</name>
    <dbReference type="NCBI Taxonomy" id="2582419"/>
    <lineage>
        <taxon>Bacteria</taxon>
        <taxon>Bacillati</taxon>
        <taxon>Bacillota</taxon>
        <taxon>Negativicutes</taxon>
        <taxon>Veillonellales</taxon>
        <taxon>Veillonellaceae</taxon>
        <taxon>Dialister</taxon>
    </lineage>
</organism>
<dbReference type="Proteomes" id="UP000320585">
    <property type="component" value="Chromosome"/>
</dbReference>
<dbReference type="HAMAP" id="MF_00022">
    <property type="entry name" value="Glu_tRNA_synth_type1"/>
    <property type="match status" value="1"/>
</dbReference>
<dbReference type="GO" id="GO:0000049">
    <property type="term" value="F:tRNA binding"/>
    <property type="evidence" value="ECO:0007669"/>
    <property type="project" value="InterPro"/>
</dbReference>
<keyword evidence="8 11" id="KW-0648">Protein biosynthesis</keyword>
<evidence type="ECO:0000259" key="13">
    <source>
        <dbReference type="Pfam" id="PF19269"/>
    </source>
</evidence>
<dbReference type="Gene3D" id="1.10.10.350">
    <property type="match status" value="1"/>
</dbReference>
<feature type="binding site" evidence="11">
    <location>
        <position position="255"/>
    </location>
    <ligand>
        <name>ATP</name>
        <dbReference type="ChEBI" id="CHEBI:30616"/>
    </ligand>
</feature>
<keyword evidence="15" id="KW-1185">Reference proteome</keyword>
<dbReference type="EC" id="6.1.1.17" evidence="11"/>
<evidence type="ECO:0000256" key="11">
    <source>
        <dbReference type="HAMAP-Rule" id="MF_00022"/>
    </source>
</evidence>
<evidence type="ECO:0000313" key="14">
    <source>
        <dbReference type="EMBL" id="BBK24891.1"/>
    </source>
</evidence>
<evidence type="ECO:0000256" key="9">
    <source>
        <dbReference type="ARBA" id="ARBA00023146"/>
    </source>
</evidence>
<comment type="subunit">
    <text evidence="3 11">Monomer.</text>
</comment>
<dbReference type="PROSITE" id="PS00178">
    <property type="entry name" value="AA_TRNA_LIGASE_I"/>
    <property type="match status" value="1"/>
</dbReference>
<keyword evidence="6 11" id="KW-0547">Nucleotide-binding</keyword>
<dbReference type="InterPro" id="IPR020058">
    <property type="entry name" value="Glu/Gln-tRNA-synth_Ib_cat-dom"/>
</dbReference>
<keyword evidence="5 11" id="KW-0436">Ligase</keyword>
<dbReference type="InterPro" id="IPR014729">
    <property type="entry name" value="Rossmann-like_a/b/a_fold"/>
</dbReference>
<evidence type="ECO:0000256" key="5">
    <source>
        <dbReference type="ARBA" id="ARBA00022598"/>
    </source>
</evidence>
<feature type="domain" description="Glutamyl/glutaminyl-tRNA synthetase class Ib catalytic" evidence="12">
    <location>
        <begin position="4"/>
        <end position="321"/>
    </location>
</feature>
<dbReference type="GO" id="GO:0008270">
    <property type="term" value="F:zinc ion binding"/>
    <property type="evidence" value="ECO:0007669"/>
    <property type="project" value="UniProtKB-UniRule"/>
</dbReference>
<dbReference type="RefSeq" id="WP_108849763.1">
    <property type="nucleotide sequence ID" value="NZ_AP019697.1"/>
</dbReference>
<evidence type="ECO:0000256" key="8">
    <source>
        <dbReference type="ARBA" id="ARBA00022917"/>
    </source>
</evidence>
<evidence type="ECO:0000256" key="2">
    <source>
        <dbReference type="ARBA" id="ARBA00007894"/>
    </source>
</evidence>